<dbReference type="GO" id="GO:0048029">
    <property type="term" value="F:monosaccharide binding"/>
    <property type="evidence" value="ECO:0007669"/>
    <property type="project" value="TreeGrafter"/>
</dbReference>
<feature type="active site" evidence="7">
    <location>
        <position position="514"/>
    </location>
</feature>
<dbReference type="InterPro" id="IPR001672">
    <property type="entry name" value="G6P_Isomerase"/>
</dbReference>
<dbReference type="InterPro" id="IPR035482">
    <property type="entry name" value="SIS_PGI_2"/>
</dbReference>
<dbReference type="GO" id="GO:0006096">
    <property type="term" value="P:glycolytic process"/>
    <property type="evidence" value="ECO:0007669"/>
    <property type="project" value="UniProtKB-UniRule"/>
</dbReference>
<dbReference type="InterPro" id="IPR035476">
    <property type="entry name" value="SIS_PGI_1"/>
</dbReference>
<comment type="catalytic activity">
    <reaction evidence="6 7 8">
        <text>alpha-D-glucose 6-phosphate = beta-D-fructose 6-phosphate</text>
        <dbReference type="Rhea" id="RHEA:11816"/>
        <dbReference type="ChEBI" id="CHEBI:57634"/>
        <dbReference type="ChEBI" id="CHEBI:58225"/>
        <dbReference type="EC" id="5.3.1.9"/>
    </reaction>
</comment>
<dbReference type="Proteomes" id="UP000244884">
    <property type="component" value="Chromosome"/>
</dbReference>
<dbReference type="Gene3D" id="1.10.1390.10">
    <property type="match status" value="1"/>
</dbReference>
<accession>A0A2U8DG51</accession>
<dbReference type="InterPro" id="IPR023096">
    <property type="entry name" value="G6P_Isomerase_C"/>
</dbReference>
<protein>
    <recommendedName>
        <fullName evidence="7">Glucose-6-phosphate isomerase</fullName>
        <shortName evidence="7">GPI</shortName>
        <ecNumber evidence="7">5.3.1.9</ecNumber>
    </recommendedName>
    <alternativeName>
        <fullName evidence="7">Phosphoglucose isomerase</fullName>
        <shortName evidence="7">PGI</shortName>
    </alternativeName>
    <alternativeName>
        <fullName evidence="7">Phosphohexose isomerase</fullName>
        <shortName evidence="7">PHI</shortName>
    </alternativeName>
</protein>
<dbReference type="OrthoDB" id="140919at2"/>
<dbReference type="Pfam" id="PF00342">
    <property type="entry name" value="PGI"/>
    <property type="match status" value="1"/>
</dbReference>
<dbReference type="NCBIfam" id="NF001211">
    <property type="entry name" value="PRK00179.1"/>
    <property type="match status" value="1"/>
</dbReference>
<dbReference type="InterPro" id="IPR018189">
    <property type="entry name" value="Phosphoglucose_isomerase_CS"/>
</dbReference>
<dbReference type="UniPathway" id="UPA00138"/>
<dbReference type="GO" id="GO:0005829">
    <property type="term" value="C:cytosol"/>
    <property type="evidence" value="ECO:0007669"/>
    <property type="project" value="TreeGrafter"/>
</dbReference>
<evidence type="ECO:0000256" key="5">
    <source>
        <dbReference type="ARBA" id="ARBA00023235"/>
    </source>
</evidence>
<keyword evidence="7" id="KW-0963">Cytoplasm</keyword>
<dbReference type="AlphaFoldDB" id="A0A2U8DG51"/>
<dbReference type="PROSITE" id="PS51463">
    <property type="entry name" value="P_GLUCOSE_ISOMERASE_3"/>
    <property type="match status" value="1"/>
</dbReference>
<dbReference type="EMBL" id="CP029161">
    <property type="protein sequence ID" value="AWH90254.1"/>
    <property type="molecule type" value="Genomic_DNA"/>
</dbReference>
<dbReference type="GO" id="GO:0097367">
    <property type="term" value="F:carbohydrate derivative binding"/>
    <property type="evidence" value="ECO:0007669"/>
    <property type="project" value="InterPro"/>
</dbReference>
<keyword evidence="5 7" id="KW-0413">Isomerase</keyword>
<organism evidence="9 10">
    <name type="scientific">Buchnera aphidicola</name>
    <name type="common">Melanaphis sacchari</name>
    <dbReference type="NCBI Taxonomy" id="2173854"/>
    <lineage>
        <taxon>Bacteria</taxon>
        <taxon>Pseudomonadati</taxon>
        <taxon>Pseudomonadota</taxon>
        <taxon>Gammaproteobacteria</taxon>
        <taxon>Enterobacterales</taxon>
        <taxon>Erwiniaceae</taxon>
        <taxon>Buchnera</taxon>
    </lineage>
</organism>
<feature type="active site" evidence="7">
    <location>
        <position position="386"/>
    </location>
</feature>
<dbReference type="InterPro" id="IPR046348">
    <property type="entry name" value="SIS_dom_sf"/>
</dbReference>
<evidence type="ECO:0000313" key="9">
    <source>
        <dbReference type="EMBL" id="AWH90254.1"/>
    </source>
</evidence>
<comment type="function">
    <text evidence="7">Catalyzes the reversible isomerization of glucose-6-phosphate to fructose-6-phosphate.</text>
</comment>
<dbReference type="UniPathway" id="UPA00109">
    <property type="reaction ID" value="UER00181"/>
</dbReference>
<dbReference type="SUPFAM" id="SSF53697">
    <property type="entry name" value="SIS domain"/>
    <property type="match status" value="1"/>
</dbReference>
<evidence type="ECO:0000256" key="6">
    <source>
        <dbReference type="ARBA" id="ARBA00029321"/>
    </source>
</evidence>
<sequence>MKNISCVETKSWKKLKKNFENIKNIHLKHFFLEDPNRFKNFSILFKNDILIDFSKNRINKETLKNLLNLAKETDLKSAIHNMFIGAKINKTENRSVLHIALRNRKNFPIFVNNHNVMLDVNDTLKKMKEFSNLVISGQWKGYTGKSISDVVNIGIGGSDLGPYMVTEALRPYKNHLNIHYVSNIDGNHLLEVLKKINPETTIFLVASKTFTTEETIINAHSAKLWFLKKSKNVNFLNKHFFALSANVNNVLNFGIRIENIFKFWDWVGGRFSLWSSVGLSIILSIGFDNFEKFLSGAYDMDNHFYYSEHDKNIPILLALISIWYTNFFGVETEAVLPYDQYMHRFAAYLQQSNMESNGKSIDRNGKKISYHTGPIIWGEPGTNGQHAFFQLIHQGTKLIPCDFIAPVISHNDLKHHHIKLISNFFAQTQALAFGKSKEDLLKNIINSNNKNIKLKEILPYKVCDGNQPSNSILLRKITPYTLGALIALYEHKIFVQGHILNIFSFDQWGVEIGKELTKNIYTCLSKKNKNNVNFDTSTEGLINFYKSFKKNIKK</sequence>
<dbReference type="EC" id="5.3.1.9" evidence="7"/>
<evidence type="ECO:0000256" key="4">
    <source>
        <dbReference type="ARBA" id="ARBA00023152"/>
    </source>
</evidence>
<evidence type="ECO:0000313" key="10">
    <source>
        <dbReference type="Proteomes" id="UP000244884"/>
    </source>
</evidence>
<evidence type="ECO:0000256" key="8">
    <source>
        <dbReference type="RuleBase" id="RU000612"/>
    </source>
</evidence>
<dbReference type="HAMAP" id="MF_00473">
    <property type="entry name" value="G6P_isomerase"/>
    <property type="match status" value="1"/>
</dbReference>
<dbReference type="GO" id="GO:0006094">
    <property type="term" value="P:gluconeogenesis"/>
    <property type="evidence" value="ECO:0007669"/>
    <property type="project" value="UniProtKB-UniRule"/>
</dbReference>
<name>A0A2U8DG51_9GAMM</name>
<dbReference type="CDD" id="cd05015">
    <property type="entry name" value="SIS_PGI_1"/>
    <property type="match status" value="1"/>
</dbReference>
<dbReference type="FunFam" id="3.40.50.10490:FF:000004">
    <property type="entry name" value="Glucose-6-phosphate isomerase"/>
    <property type="match status" value="1"/>
</dbReference>
<dbReference type="PANTHER" id="PTHR11469">
    <property type="entry name" value="GLUCOSE-6-PHOSPHATE ISOMERASE"/>
    <property type="match status" value="1"/>
</dbReference>
<feature type="active site" description="Proton donor" evidence="7">
    <location>
        <position position="355"/>
    </location>
</feature>
<comment type="pathway">
    <text evidence="1 7 8">Carbohydrate degradation; glycolysis; D-glyceraldehyde 3-phosphate and glycerone phosphate from D-glucose: step 2/4.</text>
</comment>
<dbReference type="PROSITE" id="PS00765">
    <property type="entry name" value="P_GLUCOSE_ISOMERASE_1"/>
    <property type="match status" value="1"/>
</dbReference>
<comment type="subcellular location">
    <subcellularLocation>
        <location evidence="7">Cytoplasm</location>
    </subcellularLocation>
</comment>
<dbReference type="Gene3D" id="3.40.50.10490">
    <property type="entry name" value="Glucose-6-phosphate isomerase like protein, domain 1"/>
    <property type="match status" value="2"/>
</dbReference>
<dbReference type="CDD" id="cd05016">
    <property type="entry name" value="SIS_PGI_2"/>
    <property type="match status" value="1"/>
</dbReference>
<evidence type="ECO:0000256" key="1">
    <source>
        <dbReference type="ARBA" id="ARBA00004926"/>
    </source>
</evidence>
<dbReference type="GO" id="GO:0004347">
    <property type="term" value="F:glucose-6-phosphate isomerase activity"/>
    <property type="evidence" value="ECO:0007669"/>
    <property type="project" value="UniProtKB-UniRule"/>
</dbReference>
<comment type="pathway">
    <text evidence="7">Carbohydrate biosynthesis; gluconeogenesis.</text>
</comment>
<keyword evidence="3 7" id="KW-0312">Gluconeogenesis</keyword>
<evidence type="ECO:0000256" key="7">
    <source>
        <dbReference type="HAMAP-Rule" id="MF_00473"/>
    </source>
</evidence>
<reference evidence="9 10" key="1">
    <citation type="submission" date="2018-04" db="EMBL/GenBank/DDBJ databases">
        <title>Genome sequence of Buchnera aphidicola from Melaphis sacchari.</title>
        <authorList>
            <person name="Geib S.M."/>
            <person name="Palmer N.A."/>
            <person name="Sattler S.E."/>
            <person name="Sarath G."/>
        </authorList>
    </citation>
    <scope>NUCLEOTIDE SEQUENCE [LARGE SCALE GENOMIC DNA]</scope>
    <source>
        <strain evidence="9 10">LSU</strain>
    </source>
</reference>
<comment type="similarity">
    <text evidence="2 7 8">Belongs to the GPI family.</text>
</comment>
<dbReference type="RefSeq" id="WP_158341532.1">
    <property type="nucleotide sequence ID" value="NZ_CP029161.1"/>
</dbReference>
<dbReference type="PANTHER" id="PTHR11469:SF1">
    <property type="entry name" value="GLUCOSE-6-PHOSPHATE ISOMERASE"/>
    <property type="match status" value="1"/>
</dbReference>
<keyword evidence="4 7" id="KW-0324">Glycolysis</keyword>
<gene>
    <name evidence="7" type="primary">pgi</name>
    <name evidence="9" type="ORF">DD681_00185</name>
</gene>
<proteinExistence type="inferred from homology"/>
<dbReference type="GO" id="GO:0051156">
    <property type="term" value="P:glucose 6-phosphate metabolic process"/>
    <property type="evidence" value="ECO:0007669"/>
    <property type="project" value="TreeGrafter"/>
</dbReference>
<dbReference type="PRINTS" id="PR00662">
    <property type="entry name" value="G6PISOMERASE"/>
</dbReference>
<dbReference type="PROSITE" id="PS00174">
    <property type="entry name" value="P_GLUCOSE_ISOMERASE_2"/>
    <property type="match status" value="1"/>
</dbReference>
<evidence type="ECO:0000256" key="3">
    <source>
        <dbReference type="ARBA" id="ARBA00022432"/>
    </source>
</evidence>
<evidence type="ECO:0000256" key="2">
    <source>
        <dbReference type="ARBA" id="ARBA00006604"/>
    </source>
</evidence>